<dbReference type="AlphaFoldDB" id="A0AAN0RHE1"/>
<dbReference type="InterPro" id="IPR036374">
    <property type="entry name" value="OxRdtase_Mopterin-bd_sf"/>
</dbReference>
<evidence type="ECO:0000313" key="3">
    <source>
        <dbReference type="EMBL" id="AII86250.1"/>
    </source>
</evidence>
<proteinExistence type="predicted"/>
<sequence length="159" mass="17953">MIKIRLVLTFFVFLMTLIGPAFGQDGHALQVTGLQSETIHLNLEELDALAQTEFATSTIWSSGEIHFSGVSLKALLKHLQFRGINIEMIALDGYTVSMTIADLEDNAPIISTRLNGEIMPIRRNGPYWVVFPYDSDPKYQTEVNFARSIWQLTHIRVVD</sequence>
<dbReference type="EMBL" id="CP003984">
    <property type="protein sequence ID" value="AII86250.1"/>
    <property type="molecule type" value="Genomic_DNA"/>
</dbReference>
<dbReference type="InterPro" id="IPR000572">
    <property type="entry name" value="OxRdtase_Mopterin-bd_dom"/>
</dbReference>
<feature type="domain" description="Oxidoreductase molybdopterin-binding" evidence="2">
    <location>
        <begin position="24"/>
        <end position="132"/>
    </location>
</feature>
<gene>
    <name evidence="3" type="ORF">RCA23_c06920</name>
</gene>
<feature type="signal peptide" evidence="1">
    <location>
        <begin position="1"/>
        <end position="23"/>
    </location>
</feature>
<dbReference type="RefSeq" id="WP_052377003.1">
    <property type="nucleotide sequence ID" value="NZ_CP003984.1"/>
</dbReference>
<reference evidence="3 4" key="1">
    <citation type="journal article" date="2014" name="ISME J.">
        <title>Adaptation of an abundant Roseobacter RCA organism to pelagic systems revealed by genomic and transcriptomic analyses.</title>
        <authorList>
            <person name="Voget S."/>
            <person name="Wemheuer B."/>
            <person name="Brinkhoff T."/>
            <person name="Vollmers J."/>
            <person name="Dietrich S."/>
            <person name="Giebel H.A."/>
            <person name="Beardsley C."/>
            <person name="Sardemann C."/>
            <person name="Bakenhus I."/>
            <person name="Billerbeck S."/>
            <person name="Daniel R."/>
            <person name="Simon M."/>
        </authorList>
    </citation>
    <scope>NUCLEOTIDE SEQUENCE [LARGE SCALE GENOMIC DNA]</scope>
    <source>
        <strain evidence="3 4">RCA23</strain>
    </source>
</reference>
<dbReference type="Gene3D" id="3.90.420.10">
    <property type="entry name" value="Oxidoreductase, molybdopterin-binding domain"/>
    <property type="match status" value="1"/>
</dbReference>
<accession>A0AAN0RHE1</accession>
<evidence type="ECO:0000313" key="4">
    <source>
        <dbReference type="Proteomes" id="UP000028680"/>
    </source>
</evidence>
<dbReference type="SUPFAM" id="SSF56524">
    <property type="entry name" value="Oxidoreductase molybdopterin-binding domain"/>
    <property type="match status" value="1"/>
</dbReference>
<organism evidence="3 4">
    <name type="scientific">Planktomarina temperata RCA23</name>
    <dbReference type="NCBI Taxonomy" id="666509"/>
    <lineage>
        <taxon>Bacteria</taxon>
        <taxon>Pseudomonadati</taxon>
        <taxon>Pseudomonadota</taxon>
        <taxon>Alphaproteobacteria</taxon>
        <taxon>Rhodobacterales</taxon>
        <taxon>Paracoccaceae</taxon>
        <taxon>Planktomarina</taxon>
    </lineage>
</organism>
<dbReference type="KEGG" id="ptp:RCA23_c06920"/>
<evidence type="ECO:0000259" key="2">
    <source>
        <dbReference type="Pfam" id="PF00174"/>
    </source>
</evidence>
<feature type="chain" id="PRO_5042980723" evidence="1">
    <location>
        <begin position="24"/>
        <end position="159"/>
    </location>
</feature>
<keyword evidence="1" id="KW-0732">Signal</keyword>
<keyword evidence="4" id="KW-1185">Reference proteome</keyword>
<protein>
    <submittedName>
        <fullName evidence="3">Oxidoreductase, molybdopterin binding protein</fullName>
    </submittedName>
</protein>
<dbReference type="Proteomes" id="UP000028680">
    <property type="component" value="Chromosome"/>
</dbReference>
<evidence type="ECO:0000256" key="1">
    <source>
        <dbReference type="SAM" id="SignalP"/>
    </source>
</evidence>
<name>A0AAN0RHE1_9RHOB</name>
<dbReference type="Pfam" id="PF00174">
    <property type="entry name" value="Oxidored_molyb"/>
    <property type="match status" value="1"/>
</dbReference>